<sequence>MRLPIEKRKVRGGTHDPIHIEGRAVKRVSSFKFLGTHISENMSWTTNISSLIKSLFFLRTLKKNHVSFLVNFYRCAIESILTNCVPVTQDLKKRDTSKEEEERNKLHIVLIYLYGVSEKFRRKNSPLDTENLPWITMNWMIENLHRLCNCVKVLYGSCTIAECKDF</sequence>
<proteinExistence type="predicted"/>
<evidence type="ECO:0000313" key="3">
    <source>
        <dbReference type="Proteomes" id="UP000324091"/>
    </source>
</evidence>
<dbReference type="GO" id="GO:0016706">
    <property type="term" value="F:2-oxoglutarate-dependent dioxygenase activity"/>
    <property type="evidence" value="ECO:0007669"/>
    <property type="project" value="InterPro"/>
</dbReference>
<keyword evidence="3" id="KW-1185">Reference proteome</keyword>
<reference evidence="2 3" key="1">
    <citation type="submission" date="2019-04" db="EMBL/GenBank/DDBJ databases">
        <title>Chromosome genome assembly for Takifugu flavidus.</title>
        <authorList>
            <person name="Xiao S."/>
        </authorList>
    </citation>
    <scope>NUCLEOTIDE SEQUENCE [LARGE SCALE GENOMIC DNA]</scope>
    <source>
        <strain evidence="2">HTHZ2018</strain>
        <tissue evidence="2">Muscle</tissue>
    </source>
</reference>
<comment type="caution">
    <text evidence="2">The sequence shown here is derived from an EMBL/GenBank/DDBJ whole genome shotgun (WGS) entry which is preliminary data.</text>
</comment>
<evidence type="ECO:0000259" key="1">
    <source>
        <dbReference type="Pfam" id="PF09004"/>
    </source>
</evidence>
<dbReference type="InterPro" id="IPR015095">
    <property type="entry name" value="AlkB_hom8_N"/>
</dbReference>
<dbReference type="Pfam" id="PF09004">
    <property type="entry name" value="ALKBH8_N"/>
    <property type="match status" value="1"/>
</dbReference>
<gene>
    <name evidence="2" type="ORF">D4764_12G0008120</name>
</gene>
<evidence type="ECO:0000313" key="2">
    <source>
        <dbReference type="EMBL" id="TWW77422.1"/>
    </source>
</evidence>
<dbReference type="AlphaFoldDB" id="A0A5C6PC94"/>
<dbReference type="Proteomes" id="UP000324091">
    <property type="component" value="Chromosome 12"/>
</dbReference>
<feature type="domain" description="Alkylated DNA repair protein AlkB homologue 8 N-terminal" evidence="1">
    <location>
        <begin position="44"/>
        <end position="79"/>
    </location>
</feature>
<organism evidence="2 3">
    <name type="scientific">Takifugu flavidus</name>
    <name type="common">sansaifugu</name>
    <dbReference type="NCBI Taxonomy" id="433684"/>
    <lineage>
        <taxon>Eukaryota</taxon>
        <taxon>Metazoa</taxon>
        <taxon>Chordata</taxon>
        <taxon>Craniata</taxon>
        <taxon>Vertebrata</taxon>
        <taxon>Euteleostomi</taxon>
        <taxon>Actinopterygii</taxon>
        <taxon>Neopterygii</taxon>
        <taxon>Teleostei</taxon>
        <taxon>Neoteleostei</taxon>
        <taxon>Acanthomorphata</taxon>
        <taxon>Eupercaria</taxon>
        <taxon>Tetraodontiformes</taxon>
        <taxon>Tetradontoidea</taxon>
        <taxon>Tetraodontidae</taxon>
        <taxon>Takifugu</taxon>
    </lineage>
</organism>
<protein>
    <recommendedName>
        <fullName evidence="1">Alkylated DNA repair protein AlkB homologue 8 N-terminal domain-containing protein</fullName>
    </recommendedName>
</protein>
<name>A0A5C6PC94_9TELE</name>
<dbReference type="EMBL" id="RHFK02000004">
    <property type="protein sequence ID" value="TWW77422.1"/>
    <property type="molecule type" value="Genomic_DNA"/>
</dbReference>
<accession>A0A5C6PC94</accession>
<dbReference type="GO" id="GO:0008168">
    <property type="term" value="F:methyltransferase activity"/>
    <property type="evidence" value="ECO:0007669"/>
    <property type="project" value="InterPro"/>
</dbReference>